<organism evidence="11 12">
    <name type="scientific">Populus tomentosa</name>
    <name type="common">Chinese white poplar</name>
    <dbReference type="NCBI Taxonomy" id="118781"/>
    <lineage>
        <taxon>Eukaryota</taxon>
        <taxon>Viridiplantae</taxon>
        <taxon>Streptophyta</taxon>
        <taxon>Embryophyta</taxon>
        <taxon>Tracheophyta</taxon>
        <taxon>Spermatophyta</taxon>
        <taxon>Magnoliopsida</taxon>
        <taxon>eudicotyledons</taxon>
        <taxon>Gunneridae</taxon>
        <taxon>Pentapetalae</taxon>
        <taxon>rosids</taxon>
        <taxon>fabids</taxon>
        <taxon>Malpighiales</taxon>
        <taxon>Salicaceae</taxon>
        <taxon>Saliceae</taxon>
        <taxon>Populus</taxon>
    </lineage>
</organism>
<dbReference type="GO" id="GO:0004252">
    <property type="term" value="F:serine-type endopeptidase activity"/>
    <property type="evidence" value="ECO:0007669"/>
    <property type="project" value="InterPro"/>
</dbReference>
<dbReference type="PANTHER" id="PTHR12383">
    <property type="entry name" value="PROTEASE FAMILY S26 MITOCHONDRIAL INNER MEMBRANE PROTEASE-RELATED"/>
    <property type="match status" value="1"/>
</dbReference>
<proteinExistence type="inferred from homology"/>
<protein>
    <recommendedName>
        <fullName evidence="10">Peptidase S26 domain-containing protein</fullName>
    </recommendedName>
</protein>
<keyword evidence="5" id="KW-0472">Membrane</keyword>
<dbReference type="GO" id="GO:0006465">
    <property type="term" value="P:signal peptide processing"/>
    <property type="evidence" value="ECO:0007669"/>
    <property type="project" value="InterPro"/>
</dbReference>
<dbReference type="NCBIfam" id="TIGR02227">
    <property type="entry name" value="sigpep_I_bact"/>
    <property type="match status" value="1"/>
</dbReference>
<keyword evidence="4" id="KW-0496">Mitochondrion</keyword>
<gene>
    <name evidence="11" type="ORF">POTOM_002939</name>
</gene>
<dbReference type="Proteomes" id="UP000886885">
    <property type="component" value="Chromosome 1A"/>
</dbReference>
<evidence type="ECO:0000259" key="10">
    <source>
        <dbReference type="Pfam" id="PF10502"/>
    </source>
</evidence>
<dbReference type="PANTHER" id="PTHR12383:SF16">
    <property type="entry name" value="MITOCHONDRIAL INNER MEMBRANE PROTEASE SUBUNIT 1"/>
    <property type="match status" value="1"/>
</dbReference>
<keyword evidence="12" id="KW-1185">Reference proteome</keyword>
<dbReference type="GO" id="GO:0042720">
    <property type="term" value="C:mitochondrial inner membrane peptidase complex"/>
    <property type="evidence" value="ECO:0007669"/>
    <property type="project" value="TreeGrafter"/>
</dbReference>
<dbReference type="EMBL" id="JAAWWB010000001">
    <property type="protein sequence ID" value="KAG6793720.1"/>
    <property type="molecule type" value="Genomic_DNA"/>
</dbReference>
<dbReference type="PROSITE" id="PS00761">
    <property type="entry name" value="SPASE_I_3"/>
    <property type="match status" value="1"/>
</dbReference>
<feature type="active site" evidence="9">
    <location>
        <position position="42"/>
    </location>
</feature>
<comment type="function">
    <text evidence="7">Catalyzes the removal of transit peptides required for the targeting of proteins from the mitochondrial matrix, across the inner membrane, into the inter-membrane space.</text>
</comment>
<evidence type="ECO:0000256" key="4">
    <source>
        <dbReference type="ARBA" id="ARBA00023128"/>
    </source>
</evidence>
<comment type="similarity">
    <text evidence="6">Belongs to the peptidase S26 family. IMP1 subfamily.</text>
</comment>
<keyword evidence="2" id="KW-0999">Mitochondrion inner membrane</keyword>
<dbReference type="AlphaFoldDB" id="A0A8X8DKF7"/>
<evidence type="ECO:0000256" key="1">
    <source>
        <dbReference type="ARBA" id="ARBA00004273"/>
    </source>
</evidence>
<name>A0A8X8DKF7_POPTO</name>
<comment type="subunit">
    <text evidence="8">Heterodimer of 2 subunits, IMP1A/B and IMP12.</text>
</comment>
<evidence type="ECO:0000313" key="12">
    <source>
        <dbReference type="Proteomes" id="UP000886885"/>
    </source>
</evidence>
<evidence type="ECO:0000256" key="6">
    <source>
        <dbReference type="ARBA" id="ARBA00038445"/>
    </source>
</evidence>
<accession>A0A8X8DKF7</accession>
<comment type="caution">
    <text evidence="11">The sequence shown here is derived from an EMBL/GenBank/DDBJ whole genome shotgun (WGS) entry which is preliminary data.</text>
</comment>
<dbReference type="InterPro" id="IPR019758">
    <property type="entry name" value="Pept_S26A_signal_pept_1_CS"/>
</dbReference>
<dbReference type="InterPro" id="IPR019533">
    <property type="entry name" value="Peptidase_S26"/>
</dbReference>
<comment type="subcellular location">
    <subcellularLocation>
        <location evidence="1">Mitochondrion inner membrane</location>
    </subcellularLocation>
</comment>
<evidence type="ECO:0000256" key="9">
    <source>
        <dbReference type="PIRSR" id="PIRSR600223-1"/>
    </source>
</evidence>
<dbReference type="InterPro" id="IPR000223">
    <property type="entry name" value="Pept_S26A_signal_pept_1"/>
</dbReference>
<dbReference type="FunFam" id="2.10.109.10:FF:000014">
    <property type="entry name" value="Inner membrane protease subunit 1"/>
    <property type="match status" value="1"/>
</dbReference>
<evidence type="ECO:0000256" key="5">
    <source>
        <dbReference type="ARBA" id="ARBA00023136"/>
    </source>
</evidence>
<reference evidence="11" key="1">
    <citation type="journal article" date="2020" name="bioRxiv">
        <title>Hybrid origin of Populus tomentosa Carr. identified through genome sequencing and phylogenomic analysis.</title>
        <authorList>
            <person name="An X."/>
            <person name="Gao K."/>
            <person name="Chen Z."/>
            <person name="Li J."/>
            <person name="Yang X."/>
            <person name="Yang X."/>
            <person name="Zhou J."/>
            <person name="Guo T."/>
            <person name="Zhao T."/>
            <person name="Huang S."/>
            <person name="Miao D."/>
            <person name="Khan W.U."/>
            <person name="Rao P."/>
            <person name="Ye M."/>
            <person name="Lei B."/>
            <person name="Liao W."/>
            <person name="Wang J."/>
            <person name="Ji L."/>
            <person name="Li Y."/>
            <person name="Guo B."/>
            <person name="Mustafa N.S."/>
            <person name="Li S."/>
            <person name="Yun Q."/>
            <person name="Keller S.R."/>
            <person name="Mao J."/>
            <person name="Zhang R."/>
            <person name="Strauss S.H."/>
        </authorList>
    </citation>
    <scope>NUCLEOTIDE SEQUENCE</scope>
    <source>
        <strain evidence="11">GM15</strain>
        <tissue evidence="11">Leaf</tissue>
    </source>
</reference>
<dbReference type="Pfam" id="PF10502">
    <property type="entry name" value="Peptidase_S26"/>
    <property type="match status" value="2"/>
</dbReference>
<evidence type="ECO:0000313" key="11">
    <source>
        <dbReference type="EMBL" id="KAG6793720.1"/>
    </source>
</evidence>
<evidence type="ECO:0000256" key="8">
    <source>
        <dbReference type="ARBA" id="ARBA00064368"/>
    </source>
</evidence>
<feature type="active site" evidence="9">
    <location>
        <position position="86"/>
    </location>
</feature>
<dbReference type="InterPro" id="IPR052064">
    <property type="entry name" value="Mito_IMP1_subunit"/>
</dbReference>
<feature type="domain" description="Peptidase S26" evidence="10">
    <location>
        <begin position="110"/>
        <end position="150"/>
    </location>
</feature>
<dbReference type="CDD" id="cd06530">
    <property type="entry name" value="S26_SPase_I"/>
    <property type="match status" value="1"/>
</dbReference>
<evidence type="ECO:0000256" key="3">
    <source>
        <dbReference type="ARBA" id="ARBA00022801"/>
    </source>
</evidence>
<evidence type="ECO:0000256" key="2">
    <source>
        <dbReference type="ARBA" id="ARBA00022792"/>
    </source>
</evidence>
<dbReference type="GO" id="GO:0006627">
    <property type="term" value="P:protein processing involved in protein targeting to mitochondrion"/>
    <property type="evidence" value="ECO:0007669"/>
    <property type="project" value="TreeGrafter"/>
</dbReference>
<keyword evidence="3" id="KW-0378">Hydrolase</keyword>
<evidence type="ECO:0000256" key="7">
    <source>
        <dbReference type="ARBA" id="ARBA00054895"/>
    </source>
</evidence>
<feature type="domain" description="Peptidase S26" evidence="10">
    <location>
        <begin position="21"/>
        <end position="98"/>
    </location>
</feature>
<dbReference type="OrthoDB" id="308440at2759"/>
<sequence>MNAWKSIAKEAFTQTCLVAKFLGFLHLTNNYLISPTLVYGPSMLPTLNLTGDVLLVEHVSHRFQKVGPGDVVLVRSPLDPTKMVTKRVVGMEGDQINFLPDPSITDICRTIMVPKGHIWIQGDNMYASCDSRHYGPVPYGLVQGKLFFRVCVHNVGADHLMTKDFFQVIMNVLVNHFVKSPFVIRYGHLLALDLSVSDQNEEYKLYKLERVFIASNPTNHAICWNAFSLAHMVLRFRNSVKQRIPILHNLYMPKL</sequence>